<accession>A0A481Z8H6</accession>
<reference evidence="1" key="1">
    <citation type="journal article" date="2019" name="MBio">
        <title>Virus Genomes from Deep Sea Sediments Expand the Ocean Megavirome and Support Independent Origins of Viral Gigantism.</title>
        <authorList>
            <person name="Backstrom D."/>
            <person name="Yutin N."/>
            <person name="Jorgensen S.L."/>
            <person name="Dharamshi J."/>
            <person name="Homa F."/>
            <person name="Zaremba-Niedwiedzka K."/>
            <person name="Spang A."/>
            <person name="Wolf Y.I."/>
            <person name="Koonin E.V."/>
            <person name="Ettema T.J."/>
        </authorList>
    </citation>
    <scope>NUCLEOTIDE SEQUENCE</scope>
</reference>
<evidence type="ECO:0000313" key="1">
    <source>
        <dbReference type="EMBL" id="QBK92213.1"/>
    </source>
</evidence>
<gene>
    <name evidence="1" type="ORF">LCPAC304_05600</name>
</gene>
<dbReference type="EMBL" id="MK500569">
    <property type="protein sequence ID" value="QBK92213.1"/>
    <property type="molecule type" value="Genomic_DNA"/>
</dbReference>
<organism evidence="1">
    <name type="scientific">Pithovirus LCPAC304</name>
    <dbReference type="NCBI Taxonomy" id="2506594"/>
    <lineage>
        <taxon>Viruses</taxon>
        <taxon>Pithoviruses</taxon>
    </lineage>
</organism>
<protein>
    <submittedName>
        <fullName evidence="1">Uncharacterized protein</fullName>
    </submittedName>
</protein>
<proteinExistence type="predicted"/>
<name>A0A481Z8H6_9VIRU</name>
<sequence length="71" mass="8093">MPFGRLILDEGAPIKNVYFFVDRTDGEQILKNARNLRIGSDLYKCGTTSFDLDDGELSYAGWFLLFHNVSM</sequence>